<dbReference type="Proteomes" id="UP000218554">
    <property type="component" value="Chromosome"/>
</dbReference>
<evidence type="ECO:0000313" key="2">
    <source>
        <dbReference type="Proteomes" id="UP000218554"/>
    </source>
</evidence>
<keyword evidence="2" id="KW-1185">Reference proteome</keyword>
<accession>A0AAD1FFU2</accession>
<organism evidence="1 2">
    <name type="scientific">Metapseudomonas furukawaii</name>
    <name type="common">Pseudomonas furukawaii</name>
    <dbReference type="NCBI Taxonomy" id="1149133"/>
    <lineage>
        <taxon>Bacteria</taxon>
        <taxon>Pseudomonadati</taxon>
        <taxon>Pseudomonadota</taxon>
        <taxon>Gammaproteobacteria</taxon>
        <taxon>Pseudomonadales</taxon>
        <taxon>Pseudomonadaceae</taxon>
        <taxon>Metapseudomonas</taxon>
    </lineage>
</organism>
<dbReference type="AlphaFoldDB" id="A0AAD1FFU2"/>
<reference evidence="1 2" key="2">
    <citation type="journal article" date="2017" name="Int. J. Syst. Evol. Microbiol.">
        <title>Pseudomonas furukawaii sp. nov., a polychlorinated biphenyl-degrading bacterium isolated from biphenyl-contaminated soil in Japan.</title>
        <authorList>
            <person name="Kimura N."/>
            <person name="Watanabe T."/>
            <person name="Suenaga H."/>
            <person name="Fujihara H."/>
            <person name="Futagami T."/>
            <person name="Goto M."/>
            <person name="Hanada S."/>
            <person name="Hirose J."/>
        </authorList>
    </citation>
    <scope>NUCLEOTIDE SEQUENCE [LARGE SCALE GENOMIC DNA]</scope>
    <source>
        <strain evidence="2">DSM 10086 / NBRC 110670 / KF707</strain>
    </source>
</reference>
<proteinExistence type="predicted"/>
<protein>
    <submittedName>
        <fullName evidence="1">Uncharacterized protein</fullName>
    </submittedName>
</protein>
<evidence type="ECO:0000313" key="1">
    <source>
        <dbReference type="EMBL" id="BAU75235.1"/>
    </source>
</evidence>
<dbReference type="EMBL" id="AP014862">
    <property type="protein sequence ID" value="BAU75235.1"/>
    <property type="molecule type" value="Genomic_DNA"/>
</dbReference>
<sequence>MTPWGRARRPFANECAHTGIGADHGGICEADSSQRASLELGAE</sequence>
<name>A0AAD1FFU2_METFU</name>
<gene>
    <name evidence="1" type="ORF">KF707C_35470</name>
</gene>
<reference evidence="2" key="1">
    <citation type="submission" date="2015-05" db="EMBL/GenBank/DDBJ databases">
        <title>Draft genome sequencing of a biphenyl-degrading bacterium, Pseudomonas balearica KF707 (=NBRC110670).</title>
        <authorList>
            <person name="Kimura N."/>
            <person name="Hirose J."/>
            <person name="Watanabe T."/>
            <person name="Suenaga H."/>
            <person name="Fujihara H."/>
            <person name="Noguchi M."/>
            <person name="Hashimoto M."/>
            <person name="Shimodaira J."/>
            <person name="Tsuchikane K."/>
            <person name="Hosoyama A."/>
            <person name="Yamazoe A."/>
            <person name="Fujita N."/>
            <person name="Furukawa K."/>
        </authorList>
    </citation>
    <scope>NUCLEOTIDE SEQUENCE [LARGE SCALE GENOMIC DNA]</scope>
    <source>
        <strain evidence="2">DSM 10086 / NBRC 110670 / KF707</strain>
    </source>
</reference>
<dbReference type="KEGG" id="pfuw:KF707C_35470"/>